<evidence type="ECO:0000259" key="4">
    <source>
        <dbReference type="Pfam" id="PF08345"/>
    </source>
</evidence>
<dbReference type="GO" id="GO:0003774">
    <property type="term" value="F:cytoskeletal motor activity"/>
    <property type="evidence" value="ECO:0007669"/>
    <property type="project" value="InterPro"/>
</dbReference>
<dbReference type="InterPro" id="IPR013556">
    <property type="entry name" value="Flag_M-ring_C"/>
</dbReference>
<protein>
    <recommendedName>
        <fullName evidence="6">Flagellar assembly protein FliH/Type III secretion system HrpE domain-containing protein</fullName>
    </recommendedName>
</protein>
<dbReference type="GO" id="GO:0005198">
    <property type="term" value="F:structural molecule activity"/>
    <property type="evidence" value="ECO:0007669"/>
    <property type="project" value="InterPro"/>
</dbReference>
<dbReference type="Pfam" id="PF02049">
    <property type="entry name" value="FliE"/>
    <property type="match status" value="1"/>
</dbReference>
<feature type="region of interest" description="Disordered" evidence="2">
    <location>
        <begin position="639"/>
        <end position="680"/>
    </location>
</feature>
<dbReference type="PRINTS" id="PR01009">
    <property type="entry name" value="FLGMRINGFLIF"/>
</dbReference>
<dbReference type="Pfam" id="PF08345">
    <property type="entry name" value="YscJ_FliF_C"/>
    <property type="match status" value="1"/>
</dbReference>
<evidence type="ECO:0008006" key="6">
    <source>
        <dbReference type="Google" id="ProtNLM"/>
    </source>
</evidence>
<dbReference type="InterPro" id="IPR001624">
    <property type="entry name" value="FliE"/>
</dbReference>
<comment type="caution">
    <text evidence="5">The sequence shown here is derived from an EMBL/GenBank/DDBJ whole genome shotgun (WGS) entry which is preliminary data.</text>
</comment>
<feature type="region of interest" description="Disordered" evidence="2">
    <location>
        <begin position="1432"/>
        <end position="1614"/>
    </location>
</feature>
<feature type="domain" description="Flagellar M-ring C-terminal" evidence="4">
    <location>
        <begin position="327"/>
        <end position="492"/>
    </location>
</feature>
<feature type="compositionally biased region" description="Basic residues" evidence="2">
    <location>
        <begin position="1234"/>
        <end position="1244"/>
    </location>
</feature>
<feature type="region of interest" description="Disordered" evidence="2">
    <location>
        <begin position="1201"/>
        <end position="1378"/>
    </location>
</feature>
<feature type="compositionally biased region" description="Basic and acidic residues" evidence="2">
    <location>
        <begin position="1601"/>
        <end position="1614"/>
    </location>
</feature>
<feature type="compositionally biased region" description="Basic residues" evidence="2">
    <location>
        <begin position="1531"/>
        <end position="1540"/>
    </location>
</feature>
<dbReference type="InterPro" id="IPR000067">
    <property type="entry name" value="FlgMring_FliF"/>
</dbReference>
<feature type="compositionally biased region" description="Basic and acidic residues" evidence="2">
    <location>
        <begin position="891"/>
        <end position="903"/>
    </location>
</feature>
<feature type="compositionally biased region" description="Basic and acidic residues" evidence="2">
    <location>
        <begin position="849"/>
        <end position="860"/>
    </location>
</feature>
<feature type="compositionally biased region" description="Basic and acidic residues" evidence="2">
    <location>
        <begin position="1351"/>
        <end position="1374"/>
    </location>
</feature>
<proteinExistence type="predicted"/>
<accession>A0A699GFA6</accession>
<feature type="compositionally biased region" description="Low complexity" evidence="2">
    <location>
        <begin position="796"/>
        <end position="806"/>
    </location>
</feature>
<evidence type="ECO:0000313" key="5">
    <source>
        <dbReference type="EMBL" id="GEU28251.1"/>
    </source>
</evidence>
<keyword evidence="1" id="KW-0975">Bacterial flagellum</keyword>
<sequence>MSNGIASMIQADLASLTNAAQSLSETAVTAAAQFGPATHNQAFSFAQTMQDTVGKVNQGDVDAGQKMADVESGKSDDLVGAMLSSQEASLSFSMLMQSTRDQHPQDRLRPLARQPGRDVAAAQPAQEPVPAAAAGHWRHGAGADAAVERPGRLQAGVRRARKSLGARHDECARHRAHPVPRASGKRPGDGAGRHAGQGAHAAGRQGRDRAAAGRPGTDGQERSAGRIAVRAGRALPARPRRRAGAVDHDAGRDCPCARAPVDCQVVVVRLVRRVASMTPQRVSLVDQAGNLLSSHIDLADGFDGSAGGSDAAKRYQDDVTRNVQGLLGPVIGDDNFRLSVMATVDNDKVEETVEKYGADPKVTSEAMREEQDRNRMVMGVPGTLSNRPPPAPANPADAAKPATDTTNPNDGTARKNATTRQYAYDRSITQTKRSRGRLEKLSVAVVLAQAAAPKPATGWTPVEIANIDKILRNGLGINAERGDQLVVSAMNFPPKAAVVPWWQERDNVVDISSYVIYGVGFLLGYLLFLRPLMRLVTTRFAPDAADQARTAADRRAAEAAAVAAARDAKDANGNPVAALPGAAAPGLPGAAGAPALPGAAGVPGQPATMVPLLENYDLPPPGSAVDVMVDHLKVLAEKEPERHRRGAGRQRAALPVARGADRSDAGHVAHERHQGRVRKNRDADVLRRLPPAVGRARRVAQLPETLAGPGAGLGPGQHGPQQHLRRRIAPEDGAPAVGVAQVAGRIHLQRARADAGRVPGLPAARAGRPDHRRPARRRPRPGAAEPGAPGRDRPRPAAGTRRAGGALPELVRPAEHQRGRHPPDRRDPQPPAGQPRPDGRALARPRSGRGVEDRAVDVRLPDPGQPVRKRAHPHHRGSAARAVGDCTQGRRSVDPRRHPENHAETPGPGVRGHDAPRRPDADVAHRADAPGNHEYRQGPGRQRRSGNPAVCRAGRRMKQFRSYRFPPLAQFTNMAQQRAAHGGHANGADAGAQWAASVTEGFEQGQRDGYEIGLARGQEDGFEAGRTAGQDQGREEGRHETLVAYDQMARPVDAMLKSLKKLRSDYRAAQRKEVVDLVAKVARQVIRAELALQPVQLMSLVEETLASMPPTREEIDVFLNPEELKRISELDPKRSKKWNLIADARLEVGECRIKAGDNEVDAGCHQRLAAVMEQRSHGHPHGPAGGRVRFAARGGWLPVAHGAALPDRDRGRRMARRPGGRFPRQGFVPDALQKSHRPDHRRARAALARQDQLADRQRLAGPHGQRPRRADRRAGQAGRRFSAGVATAAHQSPQEKAARGPDGRFRRRQIGAAGPDDAPDRGRRGGGGPDRRTLARGARICRHVAGQGRFAESRAGDRAGRRKPADAHHGDRTVPLDCGPLPRPGQECAAAGRFAHALCDGAARSGAGAGRAAGHQGLSAVGLFEFAAAGGIGRQRRKPDRQHERHLHRAGRRRRPAGPGGRYRARHFGRPHRAHARTGRARPLPRDRHRPVDQPLHEPGDHARPYAGRARAQGQHGAPRPRARPDPAGRVRARRRSGHRQGRDAAPESGRFPVPGHQGTGARRHERTHYPQSHHPGRAAQHRGGTAADGDGGKSQLARPLPEKPRPPDGLVRE</sequence>
<dbReference type="EMBL" id="BKCJ010000003">
    <property type="protein sequence ID" value="GEU28251.1"/>
    <property type="molecule type" value="Genomic_DNA"/>
</dbReference>
<feature type="region of interest" description="Disordered" evidence="2">
    <location>
        <begin position="750"/>
        <end position="951"/>
    </location>
</feature>
<name>A0A699GFA6_TANCI</name>
<dbReference type="PANTHER" id="PTHR30046:SF0">
    <property type="entry name" value="FLAGELLAR M-RING PROTEIN"/>
    <property type="match status" value="1"/>
</dbReference>
<dbReference type="InterPro" id="IPR018035">
    <property type="entry name" value="Flagellar_FliH/T3SS_HrpE"/>
</dbReference>
<feature type="region of interest" description="Disordered" evidence="2">
    <location>
        <begin position="705"/>
        <end position="724"/>
    </location>
</feature>
<feature type="compositionally biased region" description="Basic residues" evidence="2">
    <location>
        <begin position="1463"/>
        <end position="1480"/>
    </location>
</feature>
<feature type="domain" description="Flagellar assembly protein FliH/Type III secretion system HrpE" evidence="3">
    <location>
        <begin position="1051"/>
        <end position="1169"/>
    </location>
</feature>
<organism evidence="5">
    <name type="scientific">Tanacetum cinerariifolium</name>
    <name type="common">Dalmatian daisy</name>
    <name type="synonym">Chrysanthemum cinerariifolium</name>
    <dbReference type="NCBI Taxonomy" id="118510"/>
    <lineage>
        <taxon>Eukaryota</taxon>
        <taxon>Viridiplantae</taxon>
        <taxon>Streptophyta</taxon>
        <taxon>Embryophyta</taxon>
        <taxon>Tracheophyta</taxon>
        <taxon>Spermatophyta</taxon>
        <taxon>Magnoliopsida</taxon>
        <taxon>eudicotyledons</taxon>
        <taxon>Gunneridae</taxon>
        <taxon>Pentapetalae</taxon>
        <taxon>asterids</taxon>
        <taxon>campanulids</taxon>
        <taxon>Asterales</taxon>
        <taxon>Asteraceae</taxon>
        <taxon>Asteroideae</taxon>
        <taxon>Anthemideae</taxon>
        <taxon>Anthemidinae</taxon>
        <taxon>Tanacetum</taxon>
    </lineage>
</organism>
<evidence type="ECO:0000256" key="1">
    <source>
        <dbReference type="ARBA" id="ARBA00023143"/>
    </source>
</evidence>
<feature type="compositionally biased region" description="Basic residues" evidence="2">
    <location>
        <begin position="770"/>
        <end position="780"/>
    </location>
</feature>
<feature type="compositionally biased region" description="Low complexity" evidence="2">
    <location>
        <begin position="394"/>
        <end position="409"/>
    </location>
</feature>
<evidence type="ECO:0000259" key="3">
    <source>
        <dbReference type="Pfam" id="PF02108"/>
    </source>
</evidence>
<feature type="compositionally biased region" description="Basic and acidic residues" evidence="2">
    <location>
        <begin position="812"/>
        <end position="828"/>
    </location>
</feature>
<feature type="compositionally biased region" description="Basic and acidic residues" evidence="2">
    <location>
        <begin position="1484"/>
        <end position="1504"/>
    </location>
</feature>
<feature type="compositionally biased region" description="Low complexity" evidence="2">
    <location>
        <begin position="119"/>
        <end position="145"/>
    </location>
</feature>
<feature type="region of interest" description="Disordered" evidence="2">
    <location>
        <begin position="381"/>
        <end position="420"/>
    </location>
</feature>
<feature type="compositionally biased region" description="Basic residues" evidence="2">
    <location>
        <begin position="1434"/>
        <end position="1456"/>
    </location>
</feature>
<dbReference type="Pfam" id="PF02108">
    <property type="entry name" value="FliH"/>
    <property type="match status" value="1"/>
</dbReference>
<feature type="compositionally biased region" description="Basic and acidic residues" evidence="2">
    <location>
        <begin position="911"/>
        <end position="936"/>
    </location>
</feature>
<gene>
    <name evidence="5" type="ORF">Tci_000229</name>
</gene>
<feature type="compositionally biased region" description="Low complexity" evidence="2">
    <location>
        <begin position="228"/>
        <end position="237"/>
    </location>
</feature>
<dbReference type="PANTHER" id="PTHR30046">
    <property type="entry name" value="FLAGELLAR M-RING PROTEIN"/>
    <property type="match status" value="1"/>
</dbReference>
<feature type="compositionally biased region" description="Basic residues" evidence="2">
    <location>
        <begin position="867"/>
        <end position="878"/>
    </location>
</feature>
<feature type="compositionally biased region" description="Low complexity" evidence="2">
    <location>
        <begin position="1507"/>
        <end position="1522"/>
    </location>
</feature>
<evidence type="ECO:0000256" key="2">
    <source>
        <dbReference type="SAM" id="MobiDB-lite"/>
    </source>
</evidence>
<dbReference type="NCBIfam" id="NF009925">
    <property type="entry name" value="PRK13386.1"/>
    <property type="match status" value="1"/>
</dbReference>
<dbReference type="InterPro" id="IPR043427">
    <property type="entry name" value="YscJ/FliF"/>
</dbReference>
<reference evidence="5" key="1">
    <citation type="journal article" date="2019" name="Sci. Rep.">
        <title>Draft genome of Tanacetum cinerariifolium, the natural source of mosquito coil.</title>
        <authorList>
            <person name="Yamashiro T."/>
            <person name="Shiraishi A."/>
            <person name="Satake H."/>
            <person name="Nakayama K."/>
        </authorList>
    </citation>
    <scope>NUCLEOTIDE SEQUENCE</scope>
</reference>
<feature type="compositionally biased region" description="Basic and acidic residues" evidence="2">
    <location>
        <begin position="1318"/>
        <end position="1333"/>
    </location>
</feature>
<feature type="region of interest" description="Disordered" evidence="2">
    <location>
        <begin position="114"/>
        <end position="249"/>
    </location>
</feature>
<feature type="compositionally biased region" description="Basic and acidic residues" evidence="2">
    <location>
        <begin position="659"/>
        <end position="680"/>
    </location>
</feature>